<dbReference type="InterPro" id="IPR052355">
    <property type="entry name" value="CENP-V-like"/>
</dbReference>
<dbReference type="GeneID" id="54547237"/>
<name>A0A6A6JX92_WESOR</name>
<dbReference type="PROSITE" id="PS51891">
    <property type="entry name" value="CENP_V_GFA"/>
    <property type="match status" value="1"/>
</dbReference>
<dbReference type="GO" id="GO:0046872">
    <property type="term" value="F:metal ion binding"/>
    <property type="evidence" value="ECO:0007669"/>
    <property type="project" value="UniProtKB-KW"/>
</dbReference>
<comment type="similarity">
    <text evidence="1">Belongs to the Gfa family.</text>
</comment>
<evidence type="ECO:0000256" key="2">
    <source>
        <dbReference type="ARBA" id="ARBA00022723"/>
    </source>
</evidence>
<dbReference type="InterPro" id="IPR006913">
    <property type="entry name" value="CENP-V/GFA"/>
</dbReference>
<dbReference type="EMBL" id="ML986484">
    <property type="protein sequence ID" value="KAF2281241.1"/>
    <property type="molecule type" value="Genomic_DNA"/>
</dbReference>
<keyword evidence="3" id="KW-0862">Zinc</keyword>
<reference evidence="5" key="1">
    <citation type="journal article" date="2020" name="Stud. Mycol.">
        <title>101 Dothideomycetes genomes: a test case for predicting lifestyles and emergence of pathogens.</title>
        <authorList>
            <person name="Haridas S."/>
            <person name="Albert R."/>
            <person name="Binder M."/>
            <person name="Bloem J."/>
            <person name="Labutti K."/>
            <person name="Salamov A."/>
            <person name="Andreopoulos B."/>
            <person name="Baker S."/>
            <person name="Barry K."/>
            <person name="Bills G."/>
            <person name="Bluhm B."/>
            <person name="Cannon C."/>
            <person name="Castanera R."/>
            <person name="Culley D."/>
            <person name="Daum C."/>
            <person name="Ezra D."/>
            <person name="Gonzalez J."/>
            <person name="Henrissat B."/>
            <person name="Kuo A."/>
            <person name="Liang C."/>
            <person name="Lipzen A."/>
            <person name="Lutzoni F."/>
            <person name="Magnuson J."/>
            <person name="Mondo S."/>
            <person name="Nolan M."/>
            <person name="Ohm R."/>
            <person name="Pangilinan J."/>
            <person name="Park H.-J."/>
            <person name="Ramirez L."/>
            <person name="Alfaro M."/>
            <person name="Sun H."/>
            <person name="Tritt A."/>
            <person name="Yoshinaga Y."/>
            <person name="Zwiers L.-H."/>
            <person name="Turgeon B."/>
            <person name="Goodwin S."/>
            <person name="Spatafora J."/>
            <person name="Crous P."/>
            <person name="Grigoriev I."/>
        </authorList>
    </citation>
    <scope>NUCLEOTIDE SEQUENCE</scope>
    <source>
        <strain evidence="5">CBS 379.55</strain>
    </source>
</reference>
<feature type="domain" description="CENP-V/GFA" evidence="4">
    <location>
        <begin position="40"/>
        <end position="163"/>
    </location>
</feature>
<sequence length="180" mass="19789">MATKPTLAESSTTPHLPTALSQQLALPLSYHHAPPGPTTYTCSCHCSRIRFTITLPLSLTDPNCEVVECNCSICTRNAYLLVYVPGRDLLFLNGEGERGLRHYQIHPNDPNTHLFCPVCGTACLTTPSNQPASISLPGQSIWGVNVRTVERLNLRRLRIKMIDGTCDEYISAMGDYLAST</sequence>
<dbReference type="AlphaFoldDB" id="A0A6A6JX92"/>
<gene>
    <name evidence="5" type="ORF">EI97DRAFT_24184</name>
</gene>
<dbReference type="SUPFAM" id="SSF51316">
    <property type="entry name" value="Mss4-like"/>
    <property type="match status" value="1"/>
</dbReference>
<dbReference type="Gene3D" id="2.170.150.70">
    <property type="match status" value="1"/>
</dbReference>
<accession>A0A6A6JX92</accession>
<protein>
    <recommendedName>
        <fullName evidence="4">CENP-V/GFA domain-containing protein</fullName>
    </recommendedName>
</protein>
<dbReference type="Proteomes" id="UP000800097">
    <property type="component" value="Unassembled WGS sequence"/>
</dbReference>
<evidence type="ECO:0000256" key="1">
    <source>
        <dbReference type="ARBA" id="ARBA00005495"/>
    </source>
</evidence>
<dbReference type="PANTHER" id="PTHR28620:SF1">
    <property type="entry name" value="CENP-V_GFA DOMAIN-CONTAINING PROTEIN"/>
    <property type="match status" value="1"/>
</dbReference>
<organism evidence="5 6">
    <name type="scientific">Westerdykella ornata</name>
    <dbReference type="NCBI Taxonomy" id="318751"/>
    <lineage>
        <taxon>Eukaryota</taxon>
        <taxon>Fungi</taxon>
        <taxon>Dikarya</taxon>
        <taxon>Ascomycota</taxon>
        <taxon>Pezizomycotina</taxon>
        <taxon>Dothideomycetes</taxon>
        <taxon>Pleosporomycetidae</taxon>
        <taxon>Pleosporales</taxon>
        <taxon>Sporormiaceae</taxon>
        <taxon>Westerdykella</taxon>
    </lineage>
</organism>
<keyword evidence="2" id="KW-0479">Metal-binding</keyword>
<evidence type="ECO:0000313" key="5">
    <source>
        <dbReference type="EMBL" id="KAF2281241.1"/>
    </source>
</evidence>
<proteinExistence type="inferred from homology"/>
<dbReference type="GO" id="GO:0016846">
    <property type="term" value="F:carbon-sulfur lyase activity"/>
    <property type="evidence" value="ECO:0007669"/>
    <property type="project" value="InterPro"/>
</dbReference>
<evidence type="ECO:0000256" key="3">
    <source>
        <dbReference type="ARBA" id="ARBA00022833"/>
    </source>
</evidence>
<dbReference type="Pfam" id="PF04828">
    <property type="entry name" value="GFA"/>
    <property type="match status" value="1"/>
</dbReference>
<dbReference type="InterPro" id="IPR011057">
    <property type="entry name" value="Mss4-like_sf"/>
</dbReference>
<dbReference type="PANTHER" id="PTHR28620">
    <property type="entry name" value="CENTROMERE PROTEIN V"/>
    <property type="match status" value="1"/>
</dbReference>
<evidence type="ECO:0000313" key="6">
    <source>
        <dbReference type="Proteomes" id="UP000800097"/>
    </source>
</evidence>
<dbReference type="RefSeq" id="XP_033658778.1">
    <property type="nucleotide sequence ID" value="XM_033794062.1"/>
</dbReference>
<evidence type="ECO:0000259" key="4">
    <source>
        <dbReference type="PROSITE" id="PS51891"/>
    </source>
</evidence>
<keyword evidence="6" id="KW-1185">Reference proteome</keyword>
<dbReference type="OrthoDB" id="2993351at2759"/>